<dbReference type="EMBL" id="CADCUD010000061">
    <property type="protein sequence ID" value="CAA9321797.1"/>
    <property type="molecule type" value="Genomic_DNA"/>
</dbReference>
<sequence>MTRGRGTSGSSQLPVLVIVVAAAAPMADERPAGAWHPDTVGADLAACGIRVDRAPGQDHRA</sequence>
<evidence type="ECO:0000313" key="1">
    <source>
        <dbReference type="EMBL" id="CAA9321797.1"/>
    </source>
</evidence>
<gene>
    <name evidence="1" type="ORF">AVDCRST_MAG46-869</name>
</gene>
<protein>
    <submittedName>
        <fullName evidence="1">Uncharacterized protein</fullName>
    </submittedName>
</protein>
<dbReference type="AlphaFoldDB" id="A0A6J4L5D4"/>
<organism evidence="1">
    <name type="scientific">uncultured Nocardioidaceae bacterium</name>
    <dbReference type="NCBI Taxonomy" id="253824"/>
    <lineage>
        <taxon>Bacteria</taxon>
        <taxon>Bacillati</taxon>
        <taxon>Actinomycetota</taxon>
        <taxon>Actinomycetes</taxon>
        <taxon>Propionibacteriales</taxon>
        <taxon>Nocardioidaceae</taxon>
        <taxon>environmental samples</taxon>
    </lineage>
</organism>
<name>A0A6J4L5D4_9ACTN</name>
<proteinExistence type="predicted"/>
<reference evidence="1" key="1">
    <citation type="submission" date="2020-02" db="EMBL/GenBank/DDBJ databases">
        <authorList>
            <person name="Meier V. D."/>
        </authorList>
    </citation>
    <scope>NUCLEOTIDE SEQUENCE</scope>
    <source>
        <strain evidence="1">AVDCRST_MAG46</strain>
    </source>
</reference>
<accession>A0A6J4L5D4</accession>